<name>B4FCD4_MAIZE</name>
<sequence>MQWQKQNACWKSKRKPIPGSCLSDVDERVLEVQAQNACWKSKRKSMQWQKQNESMVIDETPRCVVLAVLLIVLAVFHNLCIYILCRLVTRN</sequence>
<proteinExistence type="evidence at transcript level"/>
<evidence type="ECO:0000256" key="1">
    <source>
        <dbReference type="SAM" id="Phobius"/>
    </source>
</evidence>
<organism evidence="2">
    <name type="scientific">Zea mays</name>
    <name type="common">Maize</name>
    <dbReference type="NCBI Taxonomy" id="4577"/>
    <lineage>
        <taxon>Eukaryota</taxon>
        <taxon>Viridiplantae</taxon>
        <taxon>Streptophyta</taxon>
        <taxon>Embryophyta</taxon>
        <taxon>Tracheophyta</taxon>
        <taxon>Spermatophyta</taxon>
        <taxon>Magnoliopsida</taxon>
        <taxon>Liliopsida</taxon>
        <taxon>Poales</taxon>
        <taxon>Poaceae</taxon>
        <taxon>PACMAD clade</taxon>
        <taxon>Panicoideae</taxon>
        <taxon>Andropogonodae</taxon>
        <taxon>Andropogoneae</taxon>
        <taxon>Tripsacinae</taxon>
        <taxon>Zea</taxon>
    </lineage>
</organism>
<dbReference type="GeneID" id="100192711"/>
<accession>B4FCD4</accession>
<reference evidence="2" key="1">
    <citation type="journal article" date="2009" name="PLoS Genet.">
        <title>Sequencing, mapping, and analysis of 27,455 maize full-length cDNAs.</title>
        <authorList>
            <person name="Soderlund C."/>
            <person name="Descour A."/>
            <person name="Kudrna D."/>
            <person name="Bomhoff M."/>
            <person name="Boyd L."/>
            <person name="Currie J."/>
            <person name="Angelova A."/>
            <person name="Collura K."/>
            <person name="Wissotski M."/>
            <person name="Ashley E."/>
            <person name="Morrow D."/>
            <person name="Fernandes J."/>
            <person name="Walbot V."/>
            <person name="Yu Y."/>
        </authorList>
    </citation>
    <scope>NUCLEOTIDE SEQUENCE</scope>
    <source>
        <strain evidence="2">B73</strain>
    </source>
</reference>
<protein>
    <submittedName>
        <fullName evidence="2">Uncharacterized protein</fullName>
    </submittedName>
</protein>
<keyword evidence="1" id="KW-0812">Transmembrane</keyword>
<dbReference type="AlphaFoldDB" id="B4FCD4"/>
<dbReference type="RefSeq" id="NP_001131385.1">
    <property type="nucleotide sequence ID" value="NM_001137913.1"/>
</dbReference>
<keyword evidence="1" id="KW-1133">Transmembrane helix</keyword>
<feature type="transmembrane region" description="Helical" evidence="1">
    <location>
        <begin position="64"/>
        <end position="85"/>
    </location>
</feature>
<keyword evidence="1" id="KW-0472">Membrane</keyword>
<dbReference type="EMBL" id="BT034772">
    <property type="protein sequence ID" value="ACF79777.1"/>
    <property type="molecule type" value="mRNA"/>
</dbReference>
<evidence type="ECO:0000313" key="2">
    <source>
        <dbReference type="EMBL" id="ACF79777.1"/>
    </source>
</evidence>
<dbReference type="KEGG" id="zma:100192711"/>